<evidence type="ECO:0000256" key="3">
    <source>
        <dbReference type="ARBA" id="ARBA00023110"/>
    </source>
</evidence>
<gene>
    <name evidence="8" type="ORF">SAMN04487894_106234</name>
</gene>
<evidence type="ECO:0000256" key="4">
    <source>
        <dbReference type="ARBA" id="ARBA00023235"/>
    </source>
</evidence>
<dbReference type="SUPFAM" id="SSF54534">
    <property type="entry name" value="FKBP-like"/>
    <property type="match status" value="1"/>
</dbReference>
<dbReference type="InterPro" id="IPR001179">
    <property type="entry name" value="PPIase_FKBP_dom"/>
</dbReference>
<keyword evidence="3 5" id="KW-0697">Rotamase</keyword>
<dbReference type="STRING" id="1285928.SAMN04487894_106234"/>
<dbReference type="RefSeq" id="WP_090390550.1">
    <property type="nucleotide sequence ID" value="NZ_FMZO01000006.1"/>
</dbReference>
<accession>A0A1G6SI79</accession>
<dbReference type="Pfam" id="PF00254">
    <property type="entry name" value="FKBP_C"/>
    <property type="match status" value="1"/>
</dbReference>
<reference evidence="9" key="1">
    <citation type="submission" date="2016-10" db="EMBL/GenBank/DDBJ databases">
        <authorList>
            <person name="Varghese N."/>
            <person name="Submissions S."/>
        </authorList>
    </citation>
    <scope>NUCLEOTIDE SEQUENCE [LARGE SCALE GENOMIC DNA]</scope>
    <source>
        <strain evidence="9">DSM 25811 / CCM 8410 / LMG 26954 / E90</strain>
    </source>
</reference>
<evidence type="ECO:0000256" key="1">
    <source>
        <dbReference type="ARBA" id="ARBA00000971"/>
    </source>
</evidence>
<dbReference type="EC" id="5.2.1.8" evidence="6"/>
<dbReference type="InterPro" id="IPR046357">
    <property type="entry name" value="PPIase_dom_sf"/>
</dbReference>
<evidence type="ECO:0000259" key="7">
    <source>
        <dbReference type="PROSITE" id="PS50059"/>
    </source>
</evidence>
<evidence type="ECO:0000313" key="8">
    <source>
        <dbReference type="EMBL" id="SDD16374.1"/>
    </source>
</evidence>
<dbReference type="GO" id="GO:0003755">
    <property type="term" value="F:peptidyl-prolyl cis-trans isomerase activity"/>
    <property type="evidence" value="ECO:0007669"/>
    <property type="project" value="UniProtKB-UniRule"/>
</dbReference>
<evidence type="ECO:0000313" key="9">
    <source>
        <dbReference type="Proteomes" id="UP000198757"/>
    </source>
</evidence>
<keyword evidence="4 5" id="KW-0413">Isomerase</keyword>
<keyword evidence="9" id="KW-1185">Reference proteome</keyword>
<sequence length="168" mass="18104">MNPLSTNKKIYAGLAVLLGLAIIGCIKDENAAACEPKAAVSDTAQMKKFIRDSAITADSNKANWLMWQVMDAGTGTTPGPNSQVTVKYMGRLLTGAGFDSSYTKSPEGAVFRLNKIIPGWYLGLAKIKEGGRIKLLLPSALAYGCDPRYGSLTNQPLFFDIELIKVEN</sequence>
<dbReference type="AlphaFoldDB" id="A0A1G6SI79"/>
<feature type="domain" description="PPIase FKBP-type" evidence="7">
    <location>
        <begin position="81"/>
        <end position="167"/>
    </location>
</feature>
<evidence type="ECO:0000256" key="5">
    <source>
        <dbReference type="PROSITE-ProRule" id="PRU00277"/>
    </source>
</evidence>
<dbReference type="PROSITE" id="PS50059">
    <property type="entry name" value="FKBP_PPIASE"/>
    <property type="match status" value="1"/>
</dbReference>
<organism evidence="8 9">
    <name type="scientific">Niabella drilacis (strain DSM 25811 / CCM 8410 / CCUG 62505 / LMG 26954 / E90)</name>
    <dbReference type="NCBI Taxonomy" id="1285928"/>
    <lineage>
        <taxon>Bacteria</taxon>
        <taxon>Pseudomonadati</taxon>
        <taxon>Bacteroidota</taxon>
        <taxon>Chitinophagia</taxon>
        <taxon>Chitinophagales</taxon>
        <taxon>Chitinophagaceae</taxon>
        <taxon>Niabella</taxon>
    </lineage>
</organism>
<comment type="similarity">
    <text evidence="2 6">Belongs to the FKBP-type PPIase family.</text>
</comment>
<dbReference type="PANTHER" id="PTHR43811:SF19">
    <property type="entry name" value="39 KDA FK506-BINDING NUCLEAR PROTEIN"/>
    <property type="match status" value="1"/>
</dbReference>
<dbReference type="Gene3D" id="3.10.50.40">
    <property type="match status" value="1"/>
</dbReference>
<comment type="catalytic activity">
    <reaction evidence="1 5 6">
        <text>[protein]-peptidylproline (omega=180) = [protein]-peptidylproline (omega=0)</text>
        <dbReference type="Rhea" id="RHEA:16237"/>
        <dbReference type="Rhea" id="RHEA-COMP:10747"/>
        <dbReference type="Rhea" id="RHEA-COMP:10748"/>
        <dbReference type="ChEBI" id="CHEBI:83833"/>
        <dbReference type="ChEBI" id="CHEBI:83834"/>
        <dbReference type="EC" id="5.2.1.8"/>
    </reaction>
</comment>
<dbReference type="EMBL" id="FMZO01000006">
    <property type="protein sequence ID" value="SDD16374.1"/>
    <property type="molecule type" value="Genomic_DNA"/>
</dbReference>
<evidence type="ECO:0000256" key="2">
    <source>
        <dbReference type="ARBA" id="ARBA00006577"/>
    </source>
</evidence>
<proteinExistence type="inferred from homology"/>
<dbReference type="OrthoDB" id="9814548at2"/>
<name>A0A1G6SI79_NIADE</name>
<protein>
    <recommendedName>
        <fullName evidence="6">Peptidyl-prolyl cis-trans isomerase</fullName>
        <ecNumber evidence="6">5.2.1.8</ecNumber>
    </recommendedName>
</protein>
<evidence type="ECO:0000256" key="6">
    <source>
        <dbReference type="RuleBase" id="RU003915"/>
    </source>
</evidence>
<dbReference type="PANTHER" id="PTHR43811">
    <property type="entry name" value="FKBP-TYPE PEPTIDYL-PROLYL CIS-TRANS ISOMERASE FKPA"/>
    <property type="match status" value="1"/>
</dbReference>
<dbReference type="Proteomes" id="UP000198757">
    <property type="component" value="Unassembled WGS sequence"/>
</dbReference>